<dbReference type="SMART" id="SM01012">
    <property type="entry name" value="ANTAR"/>
    <property type="match status" value="1"/>
</dbReference>
<dbReference type="PIRSF" id="PIRSF036625">
    <property type="entry name" value="GAF_ANTAR"/>
    <property type="match status" value="1"/>
</dbReference>
<sequence>MDTVPVGSSDSMPAVLAQIAERITDRGPRRPGPRSEQLLEQLTVAAVASVPGATYAGLTMRDGDGLQSRAPSDPLIADLDRLQAEWAEGPCVTTLTPGTSSRLRVPDFALPSEQRWPRFGPAAVERGVRSLLSFAMAPYEAPSGALNLYSTVPDAFDETAQAIAGAFATQAAVLVYGATAVADLEQALTTRDVIGQAKGIVMERFGLDDHQAFNLLVRYSQHTNTKLHDVAREVTAGPVRRSRSQR</sequence>
<dbReference type="PROSITE" id="PS50921">
    <property type="entry name" value="ANTAR"/>
    <property type="match status" value="1"/>
</dbReference>
<dbReference type="GO" id="GO:0016301">
    <property type="term" value="F:kinase activity"/>
    <property type="evidence" value="ECO:0007669"/>
    <property type="project" value="UniProtKB-KW"/>
</dbReference>
<evidence type="ECO:0000256" key="1">
    <source>
        <dbReference type="ARBA" id="ARBA00023015"/>
    </source>
</evidence>
<accession>A0A1I4TIT6</accession>
<dbReference type="SUPFAM" id="SSF55781">
    <property type="entry name" value="GAF domain-like"/>
    <property type="match status" value="1"/>
</dbReference>
<keyword evidence="5" id="KW-1185">Reference proteome</keyword>
<dbReference type="InterPro" id="IPR036388">
    <property type="entry name" value="WH-like_DNA-bd_sf"/>
</dbReference>
<proteinExistence type="predicted"/>
<evidence type="ECO:0000259" key="3">
    <source>
        <dbReference type="PROSITE" id="PS50921"/>
    </source>
</evidence>
<dbReference type="SUPFAM" id="SSF52172">
    <property type="entry name" value="CheY-like"/>
    <property type="match status" value="1"/>
</dbReference>
<dbReference type="InterPro" id="IPR029016">
    <property type="entry name" value="GAF-like_dom_sf"/>
</dbReference>
<dbReference type="Gene3D" id="1.10.10.10">
    <property type="entry name" value="Winged helix-like DNA-binding domain superfamily/Winged helix DNA-binding domain"/>
    <property type="match status" value="1"/>
</dbReference>
<dbReference type="GO" id="GO:0003723">
    <property type="term" value="F:RNA binding"/>
    <property type="evidence" value="ECO:0007669"/>
    <property type="project" value="InterPro"/>
</dbReference>
<feature type="domain" description="ANTAR" evidence="3">
    <location>
        <begin position="174"/>
        <end position="235"/>
    </location>
</feature>
<dbReference type="InterPro" id="IPR011006">
    <property type="entry name" value="CheY-like_superfamily"/>
</dbReference>
<dbReference type="OrthoDB" id="3576753at2"/>
<name>A0A1I4TIT6_PSUAM</name>
<dbReference type="RefSeq" id="WP_093337315.1">
    <property type="nucleotide sequence ID" value="NZ_FOUY01000002.1"/>
</dbReference>
<dbReference type="STRING" id="260086.SAMN05216207_1002312"/>
<keyword evidence="2" id="KW-0804">Transcription</keyword>
<dbReference type="Gene3D" id="3.30.450.40">
    <property type="match status" value="1"/>
</dbReference>
<gene>
    <name evidence="4" type="ORF">SAMN05216207_1002312</name>
</gene>
<evidence type="ECO:0000313" key="4">
    <source>
        <dbReference type="EMBL" id="SFM76599.1"/>
    </source>
</evidence>
<evidence type="ECO:0000256" key="2">
    <source>
        <dbReference type="ARBA" id="ARBA00023163"/>
    </source>
</evidence>
<keyword evidence="1" id="KW-0805">Transcription regulation</keyword>
<dbReference type="EMBL" id="FOUY01000002">
    <property type="protein sequence ID" value="SFM76599.1"/>
    <property type="molecule type" value="Genomic_DNA"/>
</dbReference>
<dbReference type="InterPro" id="IPR012074">
    <property type="entry name" value="GAF_ANTAR"/>
</dbReference>
<organism evidence="4 5">
    <name type="scientific">Pseudonocardia ammonioxydans</name>
    <dbReference type="NCBI Taxonomy" id="260086"/>
    <lineage>
        <taxon>Bacteria</taxon>
        <taxon>Bacillati</taxon>
        <taxon>Actinomycetota</taxon>
        <taxon>Actinomycetes</taxon>
        <taxon>Pseudonocardiales</taxon>
        <taxon>Pseudonocardiaceae</taxon>
        <taxon>Pseudonocardia</taxon>
    </lineage>
</organism>
<dbReference type="AlphaFoldDB" id="A0A1I4TIT6"/>
<dbReference type="Pfam" id="PF03861">
    <property type="entry name" value="ANTAR"/>
    <property type="match status" value="1"/>
</dbReference>
<dbReference type="InterPro" id="IPR005561">
    <property type="entry name" value="ANTAR"/>
</dbReference>
<reference evidence="4 5" key="1">
    <citation type="submission" date="2016-10" db="EMBL/GenBank/DDBJ databases">
        <authorList>
            <person name="de Groot N.N."/>
        </authorList>
    </citation>
    <scope>NUCLEOTIDE SEQUENCE [LARGE SCALE GENOMIC DNA]</scope>
    <source>
        <strain evidence="4 5">CGMCC 4.1877</strain>
    </source>
</reference>
<dbReference type="Proteomes" id="UP000199614">
    <property type="component" value="Unassembled WGS sequence"/>
</dbReference>
<evidence type="ECO:0000313" key="5">
    <source>
        <dbReference type="Proteomes" id="UP000199614"/>
    </source>
</evidence>
<protein>
    <submittedName>
        <fullName evidence="4">ANTAR domain-containing protein</fullName>
    </submittedName>
</protein>